<proteinExistence type="predicted"/>
<gene>
    <name evidence="1" type="ORF">SAMN06273567_11370</name>
</gene>
<accession>A0A521FQM3</accession>
<dbReference type="RefSeq" id="WP_142460726.1">
    <property type="nucleotide sequence ID" value="NZ_FXTJ01000013.1"/>
</dbReference>
<reference evidence="1 2" key="1">
    <citation type="submission" date="2017-05" db="EMBL/GenBank/DDBJ databases">
        <authorList>
            <person name="Varghese N."/>
            <person name="Submissions S."/>
        </authorList>
    </citation>
    <scope>NUCLEOTIDE SEQUENCE [LARGE SCALE GENOMIC DNA]</scope>
    <source>
        <strain evidence="1 2">DSM 46834</strain>
    </source>
</reference>
<protein>
    <submittedName>
        <fullName evidence="1">Uncharacterized protein</fullName>
    </submittedName>
</protein>
<organism evidence="1 2">
    <name type="scientific">Geodermatophilus aquaeductus</name>
    <dbReference type="NCBI Taxonomy" id="1564161"/>
    <lineage>
        <taxon>Bacteria</taxon>
        <taxon>Bacillati</taxon>
        <taxon>Actinomycetota</taxon>
        <taxon>Actinomycetes</taxon>
        <taxon>Geodermatophilales</taxon>
        <taxon>Geodermatophilaceae</taxon>
        <taxon>Geodermatophilus</taxon>
    </lineage>
</organism>
<evidence type="ECO:0000313" key="1">
    <source>
        <dbReference type="EMBL" id="SMO98489.1"/>
    </source>
</evidence>
<dbReference type="Proteomes" id="UP000317484">
    <property type="component" value="Unassembled WGS sequence"/>
</dbReference>
<evidence type="ECO:0000313" key="2">
    <source>
        <dbReference type="Proteomes" id="UP000317484"/>
    </source>
</evidence>
<keyword evidence="2" id="KW-1185">Reference proteome</keyword>
<dbReference type="PROSITE" id="PS51257">
    <property type="entry name" value="PROKAR_LIPOPROTEIN"/>
    <property type="match status" value="1"/>
</dbReference>
<dbReference type="AlphaFoldDB" id="A0A521FQM3"/>
<sequence length="70" mass="7664">MHAARTAPPVQTTVREAPAVRAVPLASAVTCGCGHVRTAHEHYRRGSDCALCDCARYRRPLLRRLGLLAR</sequence>
<dbReference type="EMBL" id="FXTJ01000013">
    <property type="protein sequence ID" value="SMO98489.1"/>
    <property type="molecule type" value="Genomic_DNA"/>
</dbReference>
<name>A0A521FQM3_9ACTN</name>